<dbReference type="RefSeq" id="WP_166075716.1">
    <property type="nucleotide sequence ID" value="NZ_JAAJBT010000001.1"/>
</dbReference>
<name>A0ABX0I0G0_9FLAO</name>
<evidence type="ECO:0000313" key="1">
    <source>
        <dbReference type="EMBL" id="NHM00682.1"/>
    </source>
</evidence>
<proteinExistence type="predicted"/>
<sequence>MKKLLFIIICAVQLIQAQNTIVGEYVSTTKNSNGIKLFFQEDGTYQITVFSGKYKVINDSIVFENDNKQNSYHLLFENGKKYSEKITIKVEPINYYSIFQSDYLGIQKTETSEIEYQPLKDYFNKNDIENYLQNAYKIAEAVKENDEINTEKTETKITFEIDRIHALYFVKKSDYNSVIEKYIVPRNVNVIDVTFENSYLANLNLTGKINKANNVLFLTDGKSPLNFTKKSALIQPNYISPTTKSSEKNWSYPGMKNNEEYYDYDDSTAVVVDTAYAVSENRYEFKSKVENSLKEALLNIKKDTAKYLMVYYNLKDQRASKNFNTFVNNYDENASYNMYEGYNSEYDTYNFYLATNSDEAFFKKNNIKEKSVVIINKDGKIIATSTKSLDDVANILNYDNSFLINKLKETENAMALSNSVTNKKTSIPELTKSLNKNYKDIYTERFYFANTTIDTAVVMDDYQNNDENNDEKIAVDQAVEAAVAAYDTNDFTFYKTEVSEKLLAEKLNTIFEYYNSKNILNENLVAILLGEISGNHISFDLFKNENNGYNKQEIKYINYILKYNKEANIKNKIAKVINNVIAYKSENPDSATYTAIAHSLIAYSDNDLTILNSVLNLYNQKEKASEAANQLVDLYYSTLVNNKPLFENIDEQYIKSNATADYKTDWISFKNQINSLFNAQAWDIFELNKTKDFERAIKWSEVSNIIEKENPYSLDTLGQLYFAVGRKSEAIMIQTKAVALAKEMKISSEEFENALNNMKK</sequence>
<protein>
    <submittedName>
        <fullName evidence="1">Uncharacterized protein</fullName>
    </submittedName>
</protein>
<dbReference type="SUPFAM" id="SSF48452">
    <property type="entry name" value="TPR-like"/>
    <property type="match status" value="1"/>
</dbReference>
<dbReference type="InterPro" id="IPR011990">
    <property type="entry name" value="TPR-like_helical_dom_sf"/>
</dbReference>
<keyword evidence="2" id="KW-1185">Reference proteome</keyword>
<dbReference type="EMBL" id="JAAJBT010000001">
    <property type="protein sequence ID" value="NHM00682.1"/>
    <property type="molecule type" value="Genomic_DNA"/>
</dbReference>
<organism evidence="1 2">
    <name type="scientific">Flavobacterium difficile</name>
    <dbReference type="NCBI Taxonomy" id="2709659"/>
    <lineage>
        <taxon>Bacteria</taxon>
        <taxon>Pseudomonadati</taxon>
        <taxon>Bacteroidota</taxon>
        <taxon>Flavobacteriia</taxon>
        <taxon>Flavobacteriales</taxon>
        <taxon>Flavobacteriaceae</taxon>
        <taxon>Flavobacterium</taxon>
    </lineage>
</organism>
<dbReference type="Proteomes" id="UP000800984">
    <property type="component" value="Unassembled WGS sequence"/>
</dbReference>
<reference evidence="1 2" key="1">
    <citation type="submission" date="2020-02" db="EMBL/GenBank/DDBJ databases">
        <authorList>
            <person name="Chen W.-M."/>
        </authorList>
    </citation>
    <scope>NUCLEOTIDE SEQUENCE [LARGE SCALE GENOMIC DNA]</scope>
    <source>
        <strain evidence="1 2">KDG-16</strain>
    </source>
</reference>
<comment type="caution">
    <text evidence="1">The sequence shown here is derived from an EMBL/GenBank/DDBJ whole genome shotgun (WGS) entry which is preliminary data.</text>
</comment>
<gene>
    <name evidence="1" type="ORF">G4D72_00995</name>
</gene>
<evidence type="ECO:0000313" key="2">
    <source>
        <dbReference type="Proteomes" id="UP000800984"/>
    </source>
</evidence>
<accession>A0ABX0I0G0</accession>